<comment type="caution">
    <text evidence="2">The sequence shown here is derived from an EMBL/GenBank/DDBJ whole genome shotgun (WGS) entry which is preliminary data.</text>
</comment>
<dbReference type="AlphaFoldDB" id="A0A4Y3QUR7"/>
<organism evidence="2 3">
    <name type="scientific">Streptomyces cacaoi</name>
    <dbReference type="NCBI Taxonomy" id="1898"/>
    <lineage>
        <taxon>Bacteria</taxon>
        <taxon>Bacillati</taxon>
        <taxon>Actinomycetota</taxon>
        <taxon>Actinomycetes</taxon>
        <taxon>Kitasatosporales</taxon>
        <taxon>Streptomycetaceae</taxon>
        <taxon>Streptomyces</taxon>
    </lineage>
</organism>
<gene>
    <name evidence="2" type="ORF">SCA03_16260</name>
</gene>
<accession>A0A4Y3QUR7</accession>
<dbReference type="RefSeq" id="WP_371863902.1">
    <property type="nucleotide sequence ID" value="NZ_BJMM01000006.1"/>
</dbReference>
<proteinExistence type="predicted"/>
<keyword evidence="3" id="KW-1185">Reference proteome</keyword>
<sequence length="107" mass="10753">MFGGHGERGGHGGRSGRDAGAGRFEDQVRAGPGGVMTDEVGVITGDLTLVTRSTAGGRAAVDVTYTGAEEWYTLTGSPAAVPPGGLKVLHEHLCALVRHGGGAQLDG</sequence>
<feature type="compositionally biased region" description="Basic and acidic residues" evidence="1">
    <location>
        <begin position="1"/>
        <end position="10"/>
    </location>
</feature>
<protein>
    <submittedName>
        <fullName evidence="2">Uncharacterized protein</fullName>
    </submittedName>
</protein>
<reference evidence="2 3" key="1">
    <citation type="submission" date="2019-06" db="EMBL/GenBank/DDBJ databases">
        <title>Whole genome shotgun sequence of Streptomyces cacaoi subsp. cacaoi NBRC 12748.</title>
        <authorList>
            <person name="Hosoyama A."/>
            <person name="Uohara A."/>
            <person name="Ohji S."/>
            <person name="Ichikawa N."/>
        </authorList>
    </citation>
    <scope>NUCLEOTIDE SEQUENCE [LARGE SCALE GENOMIC DNA]</scope>
    <source>
        <strain evidence="2 3">NBRC 12748</strain>
    </source>
</reference>
<dbReference type="Proteomes" id="UP000319210">
    <property type="component" value="Unassembled WGS sequence"/>
</dbReference>
<name>A0A4Y3QUR7_STRCI</name>
<dbReference type="EMBL" id="BJMM01000006">
    <property type="protein sequence ID" value="GEB49075.1"/>
    <property type="molecule type" value="Genomic_DNA"/>
</dbReference>
<evidence type="ECO:0000313" key="2">
    <source>
        <dbReference type="EMBL" id="GEB49075.1"/>
    </source>
</evidence>
<evidence type="ECO:0000313" key="3">
    <source>
        <dbReference type="Proteomes" id="UP000319210"/>
    </source>
</evidence>
<feature type="region of interest" description="Disordered" evidence="1">
    <location>
        <begin position="1"/>
        <end position="37"/>
    </location>
</feature>
<evidence type="ECO:0000256" key="1">
    <source>
        <dbReference type="SAM" id="MobiDB-lite"/>
    </source>
</evidence>